<dbReference type="Proteomes" id="UP000267164">
    <property type="component" value="Chromosome"/>
</dbReference>
<evidence type="ECO:0000313" key="4">
    <source>
        <dbReference type="Proteomes" id="UP000267164"/>
    </source>
</evidence>
<dbReference type="KEGG" id="nyu:D7D52_03995"/>
<evidence type="ECO:0000256" key="1">
    <source>
        <dbReference type="ARBA" id="ARBA00022631"/>
    </source>
</evidence>
<name>A0A386ZQ62_9NOCA</name>
<evidence type="ECO:0000313" key="3">
    <source>
        <dbReference type="EMBL" id="AYF78695.1"/>
    </source>
</evidence>
<dbReference type="Pfam" id="PF09349">
    <property type="entry name" value="OHCU_decarbox"/>
    <property type="match status" value="1"/>
</dbReference>
<protein>
    <submittedName>
        <fullName evidence="3">OHCU decarboxylase</fullName>
    </submittedName>
</protein>
<dbReference type="InterPro" id="IPR036778">
    <property type="entry name" value="OHCU_decarboxylase_sf"/>
</dbReference>
<accession>A0A386ZQ62</accession>
<keyword evidence="4" id="KW-1185">Reference proteome</keyword>
<keyword evidence="1" id="KW-0659">Purine metabolism</keyword>
<reference evidence="3 4" key="1">
    <citation type="submission" date="2018-09" db="EMBL/GenBank/DDBJ databases">
        <title>Nocardia yunnanensis sp. nov., an actinomycete isolated from a soil sample.</title>
        <authorList>
            <person name="Zhang J."/>
        </authorList>
    </citation>
    <scope>NUCLEOTIDE SEQUENCE [LARGE SCALE GENOMIC DNA]</scope>
    <source>
        <strain evidence="3 4">CFHS0054</strain>
    </source>
</reference>
<dbReference type="Gene3D" id="1.10.3330.10">
    <property type="entry name" value="Oxo-4-hydroxy-4-carboxy-5-ureidoimidazoline decarboxylase"/>
    <property type="match status" value="1"/>
</dbReference>
<gene>
    <name evidence="3" type="ORF">D7D52_03995</name>
</gene>
<sequence>MSMHHGIGLDRFHSLSRVRAIHALYECCCNVTWAQKIADGRPYPGHDALFTAAAAELDALSAVDLERVFDSCVHEQVSEHTVEALIPLVRARLYTLLGPEEGYPEY</sequence>
<dbReference type="EMBL" id="CP032568">
    <property type="protein sequence ID" value="AYF78695.1"/>
    <property type="molecule type" value="Genomic_DNA"/>
</dbReference>
<dbReference type="OrthoDB" id="5243781at2"/>
<dbReference type="AlphaFoldDB" id="A0A386ZQ62"/>
<proteinExistence type="predicted"/>
<evidence type="ECO:0000259" key="2">
    <source>
        <dbReference type="Pfam" id="PF09349"/>
    </source>
</evidence>
<feature type="domain" description="Oxo-4-hydroxy-4-carboxy-5-ureidoimidazoline decarboxylase" evidence="2">
    <location>
        <begin position="14"/>
        <end position="70"/>
    </location>
</feature>
<dbReference type="InterPro" id="IPR018020">
    <property type="entry name" value="OHCU_decarboxylase"/>
</dbReference>
<dbReference type="SUPFAM" id="SSF158694">
    <property type="entry name" value="UraD-Like"/>
    <property type="match status" value="1"/>
</dbReference>
<organism evidence="3 4">
    <name type="scientific">Nocardia yunnanensis</name>
    <dbReference type="NCBI Taxonomy" id="2382165"/>
    <lineage>
        <taxon>Bacteria</taxon>
        <taxon>Bacillati</taxon>
        <taxon>Actinomycetota</taxon>
        <taxon>Actinomycetes</taxon>
        <taxon>Mycobacteriales</taxon>
        <taxon>Nocardiaceae</taxon>
        <taxon>Nocardia</taxon>
    </lineage>
</organism>
<dbReference type="GO" id="GO:0006144">
    <property type="term" value="P:purine nucleobase metabolic process"/>
    <property type="evidence" value="ECO:0007669"/>
    <property type="project" value="UniProtKB-KW"/>
</dbReference>